<evidence type="ECO:0000313" key="18">
    <source>
        <dbReference type="Proteomes" id="UP000005096"/>
    </source>
</evidence>
<dbReference type="GO" id="GO:0005524">
    <property type="term" value="F:ATP binding"/>
    <property type="evidence" value="ECO:0007669"/>
    <property type="project" value="UniProtKB-UniRule"/>
</dbReference>
<evidence type="ECO:0000256" key="4">
    <source>
        <dbReference type="ARBA" id="ARBA00005225"/>
    </source>
</evidence>
<evidence type="ECO:0000256" key="16">
    <source>
        <dbReference type="HAMAP-Rule" id="MF_01274"/>
    </source>
</evidence>
<dbReference type="EC" id="2.7.1.33" evidence="6 16"/>
<comment type="similarity">
    <text evidence="14 16">Belongs to the type III pantothenate kinase family.</text>
</comment>
<evidence type="ECO:0000256" key="12">
    <source>
        <dbReference type="ARBA" id="ARBA00022958"/>
    </source>
</evidence>
<evidence type="ECO:0000256" key="11">
    <source>
        <dbReference type="ARBA" id="ARBA00022840"/>
    </source>
</evidence>
<dbReference type="GO" id="GO:0004594">
    <property type="term" value="F:pantothenate kinase activity"/>
    <property type="evidence" value="ECO:0007669"/>
    <property type="project" value="UniProtKB-UniRule"/>
</dbReference>
<comment type="subcellular location">
    <subcellularLocation>
        <location evidence="3 16">Cytoplasm</location>
    </subcellularLocation>
</comment>
<reference evidence="17 18" key="1">
    <citation type="journal article" date="2010" name="Stand. Genomic Sci.">
        <title>Non-contiguous finished genome sequence of Aminomonas paucivorans type strain (GLU-3).</title>
        <authorList>
            <person name="Pitluck S."/>
            <person name="Yasawong M."/>
            <person name="Held B."/>
            <person name="Lapidus A."/>
            <person name="Nolan M."/>
            <person name="Copeland A."/>
            <person name="Lucas S."/>
            <person name="Del Rio T.G."/>
            <person name="Tice H."/>
            <person name="Cheng J.F."/>
            <person name="Chertkov O."/>
            <person name="Goodwin L."/>
            <person name="Tapia R."/>
            <person name="Han C."/>
            <person name="Liolios K."/>
            <person name="Ivanova N."/>
            <person name="Mavromatis K."/>
            <person name="Ovchinnikova G."/>
            <person name="Pati A."/>
            <person name="Chen A."/>
            <person name="Palaniappan K."/>
            <person name="Land M."/>
            <person name="Hauser L."/>
            <person name="Chang Y.J."/>
            <person name="Jeffries C.D."/>
            <person name="Pukall R."/>
            <person name="Spring S."/>
            <person name="Rohde M."/>
            <person name="Sikorski J."/>
            <person name="Goker M."/>
            <person name="Woyke T."/>
            <person name="Bristow J."/>
            <person name="Eisen J.A."/>
            <person name="Markowitz V."/>
            <person name="Hugenholtz P."/>
            <person name="Kyrpides N.C."/>
            <person name="Klenk H.P."/>
        </authorList>
    </citation>
    <scope>NUCLEOTIDE SEQUENCE [LARGE SCALE GENOMIC DNA]</scope>
    <source>
        <strain evidence="17 18">DSM 12260</strain>
    </source>
</reference>
<keyword evidence="11 16" id="KW-0067">ATP-binding</keyword>
<dbReference type="RefSeq" id="WP_006301214.1">
    <property type="nucleotide sequence ID" value="NZ_CM001022.1"/>
</dbReference>
<dbReference type="HAMAP" id="MF_01274">
    <property type="entry name" value="Pantothen_kinase_3"/>
    <property type="match status" value="1"/>
</dbReference>
<dbReference type="CDD" id="cd24015">
    <property type="entry name" value="ASKHA_NBD_PanK-III"/>
    <property type="match status" value="1"/>
</dbReference>
<dbReference type="NCBIfam" id="TIGR00671">
    <property type="entry name" value="baf"/>
    <property type="match status" value="1"/>
</dbReference>
<dbReference type="OrthoDB" id="9804707at2"/>
<dbReference type="AlphaFoldDB" id="E3CUI0"/>
<keyword evidence="13 16" id="KW-0173">Coenzyme A biosynthesis</keyword>
<dbReference type="UniPathway" id="UPA00241">
    <property type="reaction ID" value="UER00352"/>
</dbReference>
<dbReference type="eggNOG" id="COG1521">
    <property type="taxonomic scope" value="Bacteria"/>
</dbReference>
<feature type="binding site" evidence="16">
    <location>
        <position position="131"/>
    </location>
    <ligand>
        <name>ATP</name>
        <dbReference type="ChEBI" id="CHEBI:30616"/>
    </ligand>
</feature>
<dbReference type="SUPFAM" id="SSF53067">
    <property type="entry name" value="Actin-like ATPase domain"/>
    <property type="match status" value="2"/>
</dbReference>
<gene>
    <name evidence="16" type="primary">coaX</name>
    <name evidence="17" type="ORF">Apau_1577</name>
</gene>
<accession>E3CUI0</accession>
<dbReference type="STRING" id="584708.Apau_1577"/>
<comment type="function">
    <text evidence="16">Catalyzes the phosphorylation of pantothenate (Pan), the first step in CoA biosynthesis.</text>
</comment>
<feature type="binding site" evidence="16">
    <location>
        <position position="99"/>
    </location>
    <ligand>
        <name>substrate</name>
    </ligand>
</feature>
<keyword evidence="12 16" id="KW-0630">Potassium</keyword>
<evidence type="ECO:0000256" key="3">
    <source>
        <dbReference type="ARBA" id="ARBA00004496"/>
    </source>
</evidence>
<keyword evidence="16" id="KW-0479">Metal-binding</keyword>
<dbReference type="PaxDb" id="584708-Apau_1577"/>
<sequence>MLLVVDIGNTNTVIGVFREAELLGHWRLVSERRTADELGLLLLNLLRSRDWTPRDFGGAILSSVVPSLEEPWKEALSRYGSLDPLVVSTALDLGMEVRYGVPQEVGADRLVNAVAGVAEYGCPLALVDLGTAITLDVVDRDGAYLGGAIAPGLVVSMETLFSRTAKLPQVSLEAPKSVIGRSTLESIRSGIVYGYAGLIDALVERVFDELGTRCPVVATGGHAAILAKHSRTLLHVDPWLTLKGLRLLHQRNASR</sequence>
<feature type="binding site" evidence="16">
    <location>
        <begin position="6"/>
        <end position="13"/>
    </location>
    <ligand>
        <name>ATP</name>
        <dbReference type="ChEBI" id="CHEBI:30616"/>
    </ligand>
</feature>
<protein>
    <recommendedName>
        <fullName evidence="15 16">Type III pantothenate kinase</fullName>
        <ecNumber evidence="6 16">2.7.1.33</ecNumber>
    </recommendedName>
    <alternativeName>
        <fullName evidence="16">PanK-III</fullName>
    </alternativeName>
    <alternativeName>
        <fullName evidence="16">Pantothenic acid kinase</fullName>
    </alternativeName>
</protein>
<feature type="binding site" evidence="16">
    <location>
        <begin position="106"/>
        <end position="109"/>
    </location>
    <ligand>
        <name>substrate</name>
    </ligand>
</feature>
<comment type="pathway">
    <text evidence="4 16">Cofactor biosynthesis; coenzyme A biosynthesis; CoA from (R)-pantothenate: step 1/5.</text>
</comment>
<comment type="subunit">
    <text evidence="5 16">Homodimer.</text>
</comment>
<evidence type="ECO:0000256" key="7">
    <source>
        <dbReference type="ARBA" id="ARBA00022490"/>
    </source>
</evidence>
<dbReference type="NCBIfam" id="NF009855">
    <property type="entry name" value="PRK13321.1"/>
    <property type="match status" value="1"/>
</dbReference>
<feature type="binding site" evidence="16">
    <location>
        <position position="128"/>
    </location>
    <ligand>
        <name>K(+)</name>
        <dbReference type="ChEBI" id="CHEBI:29103"/>
    </ligand>
</feature>
<evidence type="ECO:0000256" key="2">
    <source>
        <dbReference type="ARBA" id="ARBA00001958"/>
    </source>
</evidence>
<dbReference type="Gene3D" id="3.30.420.40">
    <property type="match status" value="2"/>
</dbReference>
<keyword evidence="18" id="KW-1185">Reference proteome</keyword>
<keyword evidence="9 16" id="KW-0547">Nucleotide-binding</keyword>
<feature type="binding site" evidence="16">
    <location>
        <position position="183"/>
    </location>
    <ligand>
        <name>substrate</name>
    </ligand>
</feature>
<evidence type="ECO:0000256" key="5">
    <source>
        <dbReference type="ARBA" id="ARBA00011738"/>
    </source>
</evidence>
<evidence type="ECO:0000256" key="8">
    <source>
        <dbReference type="ARBA" id="ARBA00022679"/>
    </source>
</evidence>
<dbReference type="Proteomes" id="UP000005096">
    <property type="component" value="Chromosome"/>
</dbReference>
<comment type="cofactor">
    <cofactor evidence="16">
        <name>NH4(+)</name>
        <dbReference type="ChEBI" id="CHEBI:28938"/>
    </cofactor>
    <cofactor evidence="16">
        <name>K(+)</name>
        <dbReference type="ChEBI" id="CHEBI:29103"/>
    </cofactor>
    <text evidence="16">A monovalent cation. Ammonium or potassium.</text>
</comment>
<evidence type="ECO:0000313" key="17">
    <source>
        <dbReference type="EMBL" id="EFQ23996.1"/>
    </source>
</evidence>
<evidence type="ECO:0000256" key="14">
    <source>
        <dbReference type="ARBA" id="ARBA00038036"/>
    </source>
</evidence>
<dbReference type="EMBL" id="CM001022">
    <property type="protein sequence ID" value="EFQ23996.1"/>
    <property type="molecule type" value="Genomic_DNA"/>
</dbReference>
<feature type="active site" description="Proton acceptor" evidence="16">
    <location>
        <position position="108"/>
    </location>
</feature>
<dbReference type="Pfam" id="PF03309">
    <property type="entry name" value="Pan_kinase"/>
    <property type="match status" value="1"/>
</dbReference>
<dbReference type="InterPro" id="IPR043129">
    <property type="entry name" value="ATPase_NBD"/>
</dbReference>
<comment type="cofactor">
    <cofactor evidence="2">
        <name>K(+)</name>
        <dbReference type="ChEBI" id="CHEBI:29103"/>
    </cofactor>
</comment>
<evidence type="ECO:0000256" key="6">
    <source>
        <dbReference type="ARBA" id="ARBA00012102"/>
    </source>
</evidence>
<organism evidence="17 18">
    <name type="scientific">Aminomonas paucivorans DSM 12260</name>
    <dbReference type="NCBI Taxonomy" id="584708"/>
    <lineage>
        <taxon>Bacteria</taxon>
        <taxon>Thermotogati</taxon>
        <taxon>Synergistota</taxon>
        <taxon>Synergistia</taxon>
        <taxon>Synergistales</taxon>
        <taxon>Synergistaceae</taxon>
        <taxon>Aminomonas</taxon>
    </lineage>
</organism>
<keyword evidence="7 16" id="KW-0963">Cytoplasm</keyword>
<proteinExistence type="inferred from homology"/>
<dbReference type="GO" id="GO:0015937">
    <property type="term" value="P:coenzyme A biosynthetic process"/>
    <property type="evidence" value="ECO:0007669"/>
    <property type="project" value="UniProtKB-UniRule"/>
</dbReference>
<dbReference type="GO" id="GO:0046872">
    <property type="term" value="F:metal ion binding"/>
    <property type="evidence" value="ECO:0007669"/>
    <property type="project" value="UniProtKB-KW"/>
</dbReference>
<evidence type="ECO:0000256" key="1">
    <source>
        <dbReference type="ARBA" id="ARBA00001206"/>
    </source>
</evidence>
<dbReference type="InterPro" id="IPR004619">
    <property type="entry name" value="Type_III_PanK"/>
</dbReference>
<dbReference type="GO" id="GO:0005737">
    <property type="term" value="C:cytoplasm"/>
    <property type="evidence" value="ECO:0007669"/>
    <property type="project" value="UniProtKB-SubCell"/>
</dbReference>
<dbReference type="NCBIfam" id="NF009848">
    <property type="entry name" value="PRK13318.1-6"/>
    <property type="match status" value="1"/>
</dbReference>
<evidence type="ECO:0000256" key="15">
    <source>
        <dbReference type="ARBA" id="ARBA00040883"/>
    </source>
</evidence>
<dbReference type="HOGENOM" id="CLU_066627_1_0_0"/>
<dbReference type="PANTHER" id="PTHR34265">
    <property type="entry name" value="TYPE III PANTOTHENATE KINASE"/>
    <property type="match status" value="1"/>
</dbReference>
<name>E3CUI0_9BACT</name>
<keyword evidence="10 16" id="KW-0418">Kinase</keyword>
<comment type="catalytic activity">
    <reaction evidence="1 16">
        <text>(R)-pantothenate + ATP = (R)-4'-phosphopantothenate + ADP + H(+)</text>
        <dbReference type="Rhea" id="RHEA:16373"/>
        <dbReference type="ChEBI" id="CHEBI:10986"/>
        <dbReference type="ChEBI" id="CHEBI:15378"/>
        <dbReference type="ChEBI" id="CHEBI:29032"/>
        <dbReference type="ChEBI" id="CHEBI:30616"/>
        <dbReference type="ChEBI" id="CHEBI:456216"/>
        <dbReference type="EC" id="2.7.1.33"/>
    </reaction>
</comment>
<dbReference type="PANTHER" id="PTHR34265:SF1">
    <property type="entry name" value="TYPE III PANTOTHENATE KINASE"/>
    <property type="match status" value="1"/>
</dbReference>
<evidence type="ECO:0000256" key="10">
    <source>
        <dbReference type="ARBA" id="ARBA00022777"/>
    </source>
</evidence>
<keyword evidence="8 16" id="KW-0808">Transferase</keyword>
<evidence type="ECO:0000256" key="13">
    <source>
        <dbReference type="ARBA" id="ARBA00022993"/>
    </source>
</evidence>
<evidence type="ECO:0000256" key="9">
    <source>
        <dbReference type="ARBA" id="ARBA00022741"/>
    </source>
</evidence>